<evidence type="ECO:0000313" key="2">
    <source>
        <dbReference type="Proteomes" id="UP001148838"/>
    </source>
</evidence>
<name>A0ABQ8S6A6_PERAM</name>
<evidence type="ECO:0000313" key="1">
    <source>
        <dbReference type="EMBL" id="KAJ4429569.1"/>
    </source>
</evidence>
<dbReference type="InterPro" id="IPR036397">
    <property type="entry name" value="RNaseH_sf"/>
</dbReference>
<proteinExistence type="predicted"/>
<dbReference type="EMBL" id="JAJSOF020000033">
    <property type="protein sequence ID" value="KAJ4429569.1"/>
    <property type="molecule type" value="Genomic_DNA"/>
</dbReference>
<gene>
    <name evidence="1" type="ORF">ANN_21738</name>
</gene>
<dbReference type="Gene3D" id="3.30.420.10">
    <property type="entry name" value="Ribonuclease H-like superfamily/Ribonuclease H"/>
    <property type="match status" value="1"/>
</dbReference>
<dbReference type="PANTHER" id="PTHR47326:SF1">
    <property type="entry name" value="HTH PSQ-TYPE DOMAIN-CONTAINING PROTEIN"/>
    <property type="match status" value="1"/>
</dbReference>
<organism evidence="1 2">
    <name type="scientific">Periplaneta americana</name>
    <name type="common">American cockroach</name>
    <name type="synonym">Blatta americana</name>
    <dbReference type="NCBI Taxonomy" id="6978"/>
    <lineage>
        <taxon>Eukaryota</taxon>
        <taxon>Metazoa</taxon>
        <taxon>Ecdysozoa</taxon>
        <taxon>Arthropoda</taxon>
        <taxon>Hexapoda</taxon>
        <taxon>Insecta</taxon>
        <taxon>Pterygota</taxon>
        <taxon>Neoptera</taxon>
        <taxon>Polyneoptera</taxon>
        <taxon>Dictyoptera</taxon>
        <taxon>Blattodea</taxon>
        <taxon>Blattoidea</taxon>
        <taxon>Blattidae</taxon>
        <taxon>Blattinae</taxon>
        <taxon>Periplaneta</taxon>
    </lineage>
</organism>
<protein>
    <submittedName>
        <fullName evidence="1">Uncharacterized protein</fullName>
    </submittedName>
</protein>
<dbReference type="PANTHER" id="PTHR47326">
    <property type="entry name" value="TRANSPOSABLE ELEMENT TC3 TRANSPOSASE-LIKE PROTEIN"/>
    <property type="match status" value="1"/>
</dbReference>
<comment type="caution">
    <text evidence="1">The sequence shown here is derived from an EMBL/GenBank/DDBJ whole genome shotgun (WGS) entry which is preliminary data.</text>
</comment>
<sequence length="104" mass="12074">MGQQPILVMGTQELFPGRLISRGSDFPYPARSPDLSLCDAFLWGILKERCFTPVPRTLDALRRNIERVMHNLTREQCDAMLTRMVERKEEIIANDGRHYKTVVR</sequence>
<dbReference type="Proteomes" id="UP001148838">
    <property type="component" value="Unassembled WGS sequence"/>
</dbReference>
<keyword evidence="2" id="KW-1185">Reference proteome</keyword>
<accession>A0ABQ8S6A6</accession>
<reference evidence="1 2" key="1">
    <citation type="journal article" date="2022" name="Allergy">
        <title>Genome assembly and annotation of Periplaneta americana reveal a comprehensive cockroach allergen profile.</title>
        <authorList>
            <person name="Wang L."/>
            <person name="Xiong Q."/>
            <person name="Saelim N."/>
            <person name="Wang L."/>
            <person name="Nong W."/>
            <person name="Wan A.T."/>
            <person name="Shi M."/>
            <person name="Liu X."/>
            <person name="Cao Q."/>
            <person name="Hui J.H.L."/>
            <person name="Sookrung N."/>
            <person name="Leung T.F."/>
            <person name="Tungtrongchitr A."/>
            <person name="Tsui S.K.W."/>
        </authorList>
    </citation>
    <scope>NUCLEOTIDE SEQUENCE [LARGE SCALE GENOMIC DNA]</scope>
    <source>
        <strain evidence="1">PWHHKU_190912</strain>
    </source>
</reference>